<evidence type="ECO:0000256" key="1">
    <source>
        <dbReference type="SAM" id="MobiDB-lite"/>
    </source>
</evidence>
<feature type="signal peptide" evidence="2">
    <location>
        <begin position="1"/>
        <end position="20"/>
    </location>
</feature>
<gene>
    <name evidence="4" type="ORF">K461DRAFT_316432</name>
</gene>
<evidence type="ECO:0000259" key="3">
    <source>
        <dbReference type="PROSITE" id="PS51820"/>
    </source>
</evidence>
<dbReference type="InterPro" id="IPR037524">
    <property type="entry name" value="PA14/GLEYA"/>
</dbReference>
<feature type="compositionally biased region" description="Low complexity" evidence="1">
    <location>
        <begin position="164"/>
        <end position="186"/>
    </location>
</feature>
<dbReference type="AlphaFoldDB" id="A0A9P4MCM9"/>
<reference evidence="4" key="1">
    <citation type="journal article" date="2020" name="Stud. Mycol.">
        <title>101 Dothideomycetes genomes: a test case for predicting lifestyles and emergence of pathogens.</title>
        <authorList>
            <person name="Haridas S."/>
            <person name="Albert R."/>
            <person name="Binder M."/>
            <person name="Bloem J."/>
            <person name="Labutti K."/>
            <person name="Salamov A."/>
            <person name="Andreopoulos B."/>
            <person name="Baker S."/>
            <person name="Barry K."/>
            <person name="Bills G."/>
            <person name="Bluhm B."/>
            <person name="Cannon C."/>
            <person name="Castanera R."/>
            <person name="Culley D."/>
            <person name="Daum C."/>
            <person name="Ezra D."/>
            <person name="Gonzalez J."/>
            <person name="Henrissat B."/>
            <person name="Kuo A."/>
            <person name="Liang C."/>
            <person name="Lipzen A."/>
            <person name="Lutzoni F."/>
            <person name="Magnuson J."/>
            <person name="Mondo S."/>
            <person name="Nolan M."/>
            <person name="Ohm R."/>
            <person name="Pangilinan J."/>
            <person name="Park H.-J."/>
            <person name="Ramirez L."/>
            <person name="Alfaro M."/>
            <person name="Sun H."/>
            <person name="Tritt A."/>
            <person name="Yoshinaga Y."/>
            <person name="Zwiers L.-H."/>
            <person name="Turgeon B."/>
            <person name="Goodwin S."/>
            <person name="Spatafora J."/>
            <person name="Crous P."/>
            <person name="Grigoriev I."/>
        </authorList>
    </citation>
    <scope>NUCLEOTIDE SEQUENCE</scope>
    <source>
        <strain evidence="4">CBS 260.36</strain>
    </source>
</reference>
<dbReference type="OrthoDB" id="4388755at2759"/>
<name>A0A9P4MCM9_9PEZI</name>
<evidence type="ECO:0000313" key="5">
    <source>
        <dbReference type="Proteomes" id="UP000799439"/>
    </source>
</evidence>
<organism evidence="4 5">
    <name type="scientific">Myriangium duriaei CBS 260.36</name>
    <dbReference type="NCBI Taxonomy" id="1168546"/>
    <lineage>
        <taxon>Eukaryota</taxon>
        <taxon>Fungi</taxon>
        <taxon>Dikarya</taxon>
        <taxon>Ascomycota</taxon>
        <taxon>Pezizomycotina</taxon>
        <taxon>Dothideomycetes</taxon>
        <taxon>Dothideomycetidae</taxon>
        <taxon>Myriangiales</taxon>
        <taxon>Myriangiaceae</taxon>
        <taxon>Myriangium</taxon>
    </lineage>
</organism>
<protein>
    <recommendedName>
        <fullName evidence="3">PA14 domain-containing protein</fullName>
    </recommendedName>
</protein>
<dbReference type="Gene3D" id="2.60.120.1560">
    <property type="match status" value="1"/>
</dbReference>
<feature type="domain" description="PA14" evidence="3">
    <location>
        <begin position="926"/>
        <end position="1094"/>
    </location>
</feature>
<dbReference type="Proteomes" id="UP000799439">
    <property type="component" value="Unassembled WGS sequence"/>
</dbReference>
<dbReference type="Pfam" id="PF23865">
    <property type="entry name" value="DUF7223"/>
    <property type="match status" value="1"/>
</dbReference>
<feature type="compositionally biased region" description="Low complexity" evidence="1">
    <location>
        <begin position="856"/>
        <end position="925"/>
    </location>
</feature>
<dbReference type="PROSITE" id="PS51820">
    <property type="entry name" value="PA14"/>
    <property type="match status" value="1"/>
</dbReference>
<dbReference type="Pfam" id="PF22974">
    <property type="entry name" value="DUF7029"/>
    <property type="match status" value="1"/>
</dbReference>
<feature type="region of interest" description="Disordered" evidence="1">
    <location>
        <begin position="158"/>
        <end position="186"/>
    </location>
</feature>
<sequence length="1251" mass="131151">MHILLSFITVLSVIATTVQAVTTRDDVVSSCKSADVHLIKTQFQHATLFCQYYATTPRSKSPVAGLTAIAATTACKCLLSASGLQPLAIPHTKAPIPKECSSQYLKVLEAELKYPRRFCEFFTTVTRSVAFVPDLSVTEVQQACACLSATATKSLRTSSTASLTKKPGSTSGLTTTKPPTTKSATKSSLTSSYLPLATSLANGVEYIGTIVTLATQPTVTLKPYVPAVFHNPDPALLLPVNTSGLYYQGANHQSKSTSILARVNLELQYSSVNLDLSLLVSNVVCNGPKTSMQVIFNSTSSIFDEAVAAWKSKQKLIMITSSSSCETTGQTALFLARSFSINEIKCTVTAVGNIVKVADVYTSMDMDFGTVTPNTTTSVAVTTVNCGTQPSQTLFPTAACGPDFDLSLDAALGFYSGKESDTATVLKELAPGIKSLPLQKRLCLSLSCLKSAVTKAVSTVVKVVAPVVAPIVTPIVHAAAPYVAPLVSTAAASIGKEVSTAASAVSAGISAFQNSFLGNALSAVTSLSPLGVGSALSILKGVASLIAGGSSQPLKIPVNLAPASYMRTDSPWGQQFLIFEYMPRLGKASTGTTPEGGGDGVTSKGKAYAGIGVYCIDCKVTGDLNVVGSVGVKASPPGLSKATIALTGNLTANINLGFYGTASYEKEISVEILTIPISPITIPEIATIGPEIILGASLTLGIQGVGTSLVGANFSWPSLSAELDFVDHSKSAANGFKPTMKYNMEAEGNLTMSAAVGIPISFGVGIDLVNGVAKEEAELTDTPAIELDLTFSGDISDKNGNIAGSINHGDGCLGLDWSLGIVDSVDFEIDRLYSTQLYQTTLATLATGCIGVSKTPVTASSTTTRPATSTNAATTRATTSTSPVRTSSSFTSPARSTSTGSLTATTTASPVSSTSSASASTSPPTCNNKGLQWAEWNYPNWVVDWRDQPEVVKTETPAFTGVTPYVGGFSFSLQQCTGNVTIYNTSMPGLFSGLMHRGYIHAPQTGTFTITVPHPDDNVMVWMGDTAYTTWDKTNFVVQGTLDNPASVTYDFTATAGEYIPIRIFYVQFDYSMSWQGFSISAPDGSTILSSTTDYSDAIVQYSCDGTSAPVFPSWAHESLTNPHPVPSNLSLQSVTNAYDSKPYTASFTQVFSGTSTYASWAGHGHSTTFTSTLAASEAVSSCASWVAQNQYEPEAIYAFNLMYHYTAQFVTSWMCVYAGDDGVGATAYTKTDGYVGCSVGYEEVGFDVDG</sequence>
<dbReference type="InterPro" id="IPR054293">
    <property type="entry name" value="DUF7029"/>
</dbReference>
<dbReference type="EMBL" id="ML996094">
    <property type="protein sequence ID" value="KAF2148002.1"/>
    <property type="molecule type" value="Genomic_DNA"/>
</dbReference>
<dbReference type="InterPro" id="IPR055647">
    <property type="entry name" value="DUF7223"/>
</dbReference>
<evidence type="ECO:0000256" key="2">
    <source>
        <dbReference type="SAM" id="SignalP"/>
    </source>
</evidence>
<keyword evidence="2" id="KW-0732">Signal</keyword>
<evidence type="ECO:0000313" key="4">
    <source>
        <dbReference type="EMBL" id="KAF2148002.1"/>
    </source>
</evidence>
<dbReference type="InterPro" id="IPR018871">
    <property type="entry name" value="GLEYA_adhesin_domain"/>
</dbReference>
<feature type="chain" id="PRO_5040407678" description="PA14 domain-containing protein" evidence="2">
    <location>
        <begin position="21"/>
        <end position="1251"/>
    </location>
</feature>
<keyword evidence="5" id="KW-1185">Reference proteome</keyword>
<comment type="caution">
    <text evidence="4">The sequence shown here is derived from an EMBL/GenBank/DDBJ whole genome shotgun (WGS) entry which is preliminary data.</text>
</comment>
<dbReference type="Pfam" id="PF10528">
    <property type="entry name" value="GLEYA"/>
    <property type="match status" value="1"/>
</dbReference>
<feature type="region of interest" description="Disordered" evidence="1">
    <location>
        <begin position="856"/>
        <end position="926"/>
    </location>
</feature>
<accession>A0A9P4MCM9</accession>
<proteinExistence type="predicted"/>